<gene>
    <name evidence="2" type="ORF">dsmv_1700</name>
</gene>
<keyword evidence="3" id="KW-1185">Reference proteome</keyword>
<sequence length="349" mass="39194">MTAKKDYFKTFCKISKAIGSTLKREDLLDLIVASAIETMDAKAASLFLEDKKKDVFVSVCQRGLSESYLHSDPYRMQKMSDELMKNGYLAFEDVATDERIQNRQAKIDEGISSILVVPVRVEGKNIGVLSLYTADARRFSPDEIEFLGALAEQGGVAIQNSRLLRRITRNSYLFHDLADSINSTNLDIKQILHIMTADIAEAFEMKGVIIRLLNKDTNTLDIVASYGFSEEFLNKGPVHPDKSITQALKGETVVIRNAADDERIEYRDAMKTEGIVSMLVVPIQAGGEIIGVMRLCTEEEREFSEDMIVLVEALAHQGGLAIQNASLYLSLQEDKSNLEKDIWSHRQWF</sequence>
<dbReference type="InterPro" id="IPR003018">
    <property type="entry name" value="GAF"/>
</dbReference>
<dbReference type="SMART" id="SM00065">
    <property type="entry name" value="GAF"/>
    <property type="match status" value="2"/>
</dbReference>
<dbReference type="SUPFAM" id="SSF55781">
    <property type="entry name" value="GAF domain-like"/>
    <property type="match status" value="2"/>
</dbReference>
<organism evidence="2 3">
    <name type="scientific">Desulfococcus multivorans DSM 2059</name>
    <dbReference type="NCBI Taxonomy" id="1121405"/>
    <lineage>
        <taxon>Bacteria</taxon>
        <taxon>Pseudomonadati</taxon>
        <taxon>Thermodesulfobacteriota</taxon>
        <taxon>Desulfobacteria</taxon>
        <taxon>Desulfobacterales</taxon>
        <taxon>Desulfococcaceae</taxon>
        <taxon>Desulfococcus</taxon>
    </lineage>
</organism>
<reference evidence="2 3" key="1">
    <citation type="journal article" date="2013" name="Genome Announc.">
        <title>Draft genome sequences for three mercury-methylating, sulfate-reducing bacteria.</title>
        <authorList>
            <person name="Brown S.D."/>
            <person name="Hurt R.A.Jr."/>
            <person name="Gilmour C.C."/>
            <person name="Elias D.A."/>
        </authorList>
    </citation>
    <scope>NUCLEOTIDE SEQUENCE [LARGE SCALE GENOMIC DNA]</scope>
    <source>
        <strain evidence="2 3">DSM 2059</strain>
    </source>
</reference>
<dbReference type="eggNOG" id="COG2203">
    <property type="taxonomic scope" value="Bacteria"/>
</dbReference>
<evidence type="ECO:0000313" key="3">
    <source>
        <dbReference type="Proteomes" id="UP000014977"/>
    </source>
</evidence>
<proteinExistence type="predicted"/>
<dbReference type="Proteomes" id="UP000014977">
    <property type="component" value="Unassembled WGS sequence"/>
</dbReference>
<dbReference type="OrthoDB" id="9765588at2"/>
<dbReference type="PANTHER" id="PTHR43155:SF2">
    <property type="entry name" value="CYCLIC DI-GMP PHOSPHODIESTERASE PA4108"/>
    <property type="match status" value="1"/>
</dbReference>
<name>S7VBW4_DESML</name>
<protein>
    <submittedName>
        <fullName evidence="2">Putative GAF sensor protein</fullName>
    </submittedName>
</protein>
<accession>S7VBW4</accession>
<evidence type="ECO:0000313" key="2">
    <source>
        <dbReference type="EMBL" id="EPR41973.1"/>
    </source>
</evidence>
<evidence type="ECO:0000259" key="1">
    <source>
        <dbReference type="SMART" id="SM00065"/>
    </source>
</evidence>
<feature type="domain" description="GAF" evidence="1">
    <location>
        <begin position="187"/>
        <end position="332"/>
    </location>
</feature>
<dbReference type="Pfam" id="PF13185">
    <property type="entry name" value="GAF_2"/>
    <property type="match status" value="2"/>
</dbReference>
<dbReference type="RefSeq" id="WP_020876084.1">
    <property type="nucleotide sequence ID" value="NZ_ATHJ01000070.1"/>
</dbReference>
<feature type="domain" description="GAF" evidence="1">
    <location>
        <begin position="23"/>
        <end position="168"/>
    </location>
</feature>
<comment type="caution">
    <text evidence="2">The sequence shown here is derived from an EMBL/GenBank/DDBJ whole genome shotgun (WGS) entry which is preliminary data.</text>
</comment>
<dbReference type="STRING" id="897.B2D07_02710"/>
<dbReference type="PANTHER" id="PTHR43155">
    <property type="entry name" value="CYCLIC DI-GMP PHOSPHODIESTERASE PA4108-RELATED"/>
    <property type="match status" value="1"/>
</dbReference>
<dbReference type="EMBL" id="ATHJ01000070">
    <property type="protein sequence ID" value="EPR41973.1"/>
    <property type="molecule type" value="Genomic_DNA"/>
</dbReference>
<dbReference type="Gene3D" id="3.30.450.40">
    <property type="match status" value="2"/>
</dbReference>
<dbReference type="AlphaFoldDB" id="S7VBW4"/>
<dbReference type="InterPro" id="IPR029016">
    <property type="entry name" value="GAF-like_dom_sf"/>
</dbReference>